<dbReference type="InterPro" id="IPR050256">
    <property type="entry name" value="Glycosyltransferase_2"/>
</dbReference>
<dbReference type="Pfam" id="PF13641">
    <property type="entry name" value="Glyco_tranf_2_3"/>
    <property type="match status" value="1"/>
</dbReference>
<evidence type="ECO:0000313" key="3">
    <source>
        <dbReference type="Proteomes" id="UP000753908"/>
    </source>
</evidence>
<feature type="transmembrane region" description="Helical" evidence="1">
    <location>
        <begin position="293"/>
        <end position="322"/>
    </location>
</feature>
<dbReference type="AlphaFoldDB" id="A0A951PPS1"/>
<keyword evidence="1" id="KW-1133">Transmembrane helix</keyword>
<feature type="transmembrane region" description="Helical" evidence="1">
    <location>
        <begin position="358"/>
        <end position="380"/>
    </location>
</feature>
<evidence type="ECO:0000256" key="1">
    <source>
        <dbReference type="SAM" id="Phobius"/>
    </source>
</evidence>
<dbReference type="Proteomes" id="UP000753908">
    <property type="component" value="Unassembled WGS sequence"/>
</dbReference>
<feature type="transmembrane region" description="Helical" evidence="1">
    <location>
        <begin position="7"/>
        <end position="32"/>
    </location>
</feature>
<protein>
    <submittedName>
        <fullName evidence="2">Glycosyltransferase family 2 protein</fullName>
    </submittedName>
</protein>
<organism evidence="2 3">
    <name type="scientific">Symplocastrum torsivum CPER-KK1</name>
    <dbReference type="NCBI Taxonomy" id="450513"/>
    <lineage>
        <taxon>Bacteria</taxon>
        <taxon>Bacillati</taxon>
        <taxon>Cyanobacteriota</taxon>
        <taxon>Cyanophyceae</taxon>
        <taxon>Oscillatoriophycideae</taxon>
        <taxon>Oscillatoriales</taxon>
        <taxon>Microcoleaceae</taxon>
        <taxon>Symplocastrum</taxon>
    </lineage>
</organism>
<reference evidence="2" key="1">
    <citation type="submission" date="2021-05" db="EMBL/GenBank/DDBJ databases">
        <authorList>
            <person name="Pietrasiak N."/>
            <person name="Ward R."/>
            <person name="Stajich J.E."/>
            <person name="Kurbessoian T."/>
        </authorList>
    </citation>
    <scope>NUCLEOTIDE SEQUENCE</scope>
    <source>
        <strain evidence="2">CPER-KK1</strain>
    </source>
</reference>
<dbReference type="Gene3D" id="3.90.550.10">
    <property type="entry name" value="Spore Coat Polysaccharide Biosynthesis Protein SpsA, Chain A"/>
    <property type="match status" value="1"/>
</dbReference>
<gene>
    <name evidence="2" type="ORF">KME25_24310</name>
</gene>
<accession>A0A951PPS1</accession>
<dbReference type="PANTHER" id="PTHR48090">
    <property type="entry name" value="UNDECAPRENYL-PHOSPHATE 4-DEOXY-4-FORMAMIDO-L-ARABINOSE TRANSFERASE-RELATED"/>
    <property type="match status" value="1"/>
</dbReference>
<dbReference type="EMBL" id="JAHHIF010000043">
    <property type="protein sequence ID" value="MBW4547536.1"/>
    <property type="molecule type" value="Genomic_DNA"/>
</dbReference>
<dbReference type="CDD" id="cd06438">
    <property type="entry name" value="EpsO_like"/>
    <property type="match status" value="1"/>
</dbReference>
<sequence>MSLFIDIVLFIIALLLLIPISVFFIESCAAFLPGRRETKAAGEPRPRVAVLVPAHNEASGIGATLETLLPQVTSQDRLIVIADNCSDETAAIARTAGATVIERINHEQKGKGYALDYGLRFIEADPPDVVVMADADCIVHEGVIDQVARLAKKTARPVQTTYLMEQPANPGPKDAVSALAFMVKNLVRPSGLERLGLPCLLYGTAMAFPWPVIASAPLASGNIVEDMQLAIDLALAGHAPVFCSEAKVIGRLPQQKQAAEGQRVRWEHGHLQTLLTQVPQLLKESIHQRRFDLFAIALDLSIPPISLLVLMWVAFMVSAILAGVLGASWLPAIVLAIEGLLLFTAIVGAWLKFARADLPLMALLGVPAYILWKVPLYFAFLVRPQTKWIRTERDPVEAPES</sequence>
<keyword evidence="1" id="KW-0812">Transmembrane</keyword>
<reference evidence="2" key="2">
    <citation type="journal article" date="2022" name="Microbiol. Resour. Announc.">
        <title>Metagenome Sequencing to Explore Phylogenomics of Terrestrial Cyanobacteria.</title>
        <authorList>
            <person name="Ward R.D."/>
            <person name="Stajich J.E."/>
            <person name="Johansen J.R."/>
            <person name="Huntemann M."/>
            <person name="Clum A."/>
            <person name="Foster B."/>
            <person name="Foster B."/>
            <person name="Roux S."/>
            <person name="Palaniappan K."/>
            <person name="Varghese N."/>
            <person name="Mukherjee S."/>
            <person name="Reddy T.B.K."/>
            <person name="Daum C."/>
            <person name="Copeland A."/>
            <person name="Chen I.A."/>
            <person name="Ivanova N.N."/>
            <person name="Kyrpides N.C."/>
            <person name="Shapiro N."/>
            <person name="Eloe-Fadrosh E.A."/>
            <person name="Pietrasiak N."/>
        </authorList>
    </citation>
    <scope>NUCLEOTIDE SEQUENCE</scope>
    <source>
        <strain evidence="2">CPER-KK1</strain>
    </source>
</reference>
<dbReference type="InterPro" id="IPR029044">
    <property type="entry name" value="Nucleotide-diphossugar_trans"/>
</dbReference>
<keyword evidence="1" id="KW-0472">Membrane</keyword>
<dbReference type="PANTHER" id="PTHR48090:SF6">
    <property type="entry name" value="SLR5056 PROTEIN"/>
    <property type="match status" value="1"/>
</dbReference>
<dbReference type="SUPFAM" id="SSF53448">
    <property type="entry name" value="Nucleotide-diphospho-sugar transferases"/>
    <property type="match status" value="1"/>
</dbReference>
<proteinExistence type="predicted"/>
<comment type="caution">
    <text evidence="2">The sequence shown here is derived from an EMBL/GenBank/DDBJ whole genome shotgun (WGS) entry which is preliminary data.</text>
</comment>
<name>A0A951PPS1_9CYAN</name>
<feature type="transmembrane region" description="Helical" evidence="1">
    <location>
        <begin position="328"/>
        <end position="351"/>
    </location>
</feature>
<evidence type="ECO:0000313" key="2">
    <source>
        <dbReference type="EMBL" id="MBW4547536.1"/>
    </source>
</evidence>